<sequence>MNLLSSQDYSFIGGHLAKFGIDVMHHTTQKMTVPENATLELSRHSRDSGSHMVYRTKSLDQFKSWVGNPDHVFDANTIYTGKHPSRMLDHRVPTASLTSEDWENLEHAAKGYIWGPSHVFAASKMAVEAHVPLETVVHVYSQLVVNGTLVFNDGKSNTLVVGKLIYGPNGLITGDTNLTIYASQIIRAN</sequence>
<dbReference type="EMBL" id="CP043494">
    <property type="protein sequence ID" value="WNG47668.1"/>
    <property type="molecule type" value="Genomic_DNA"/>
</dbReference>
<proteinExistence type="predicted"/>
<name>A0ABY9WX04_9BACT</name>
<reference evidence="1 2" key="1">
    <citation type="submission" date="2019-08" db="EMBL/GenBank/DDBJ databases">
        <title>Archangium and Cystobacter genomes.</title>
        <authorList>
            <person name="Chen I.-C.K."/>
            <person name="Wielgoss S."/>
        </authorList>
    </citation>
    <scope>NUCLEOTIDE SEQUENCE [LARGE SCALE GENOMIC DNA]</scope>
    <source>
        <strain evidence="1 2">Cbm 6</strain>
    </source>
</reference>
<dbReference type="RefSeq" id="WP_395804278.1">
    <property type="nucleotide sequence ID" value="NZ_CP043494.1"/>
</dbReference>
<gene>
    <name evidence="1" type="ORF">F0U60_28730</name>
</gene>
<protein>
    <submittedName>
        <fullName evidence="1">Uncharacterized protein</fullName>
    </submittedName>
</protein>
<evidence type="ECO:0000313" key="1">
    <source>
        <dbReference type="EMBL" id="WNG47668.1"/>
    </source>
</evidence>
<keyword evidence="2" id="KW-1185">Reference proteome</keyword>
<organism evidence="1 2">
    <name type="scientific">Archangium minus</name>
    <dbReference type="NCBI Taxonomy" id="83450"/>
    <lineage>
        <taxon>Bacteria</taxon>
        <taxon>Pseudomonadati</taxon>
        <taxon>Myxococcota</taxon>
        <taxon>Myxococcia</taxon>
        <taxon>Myxococcales</taxon>
        <taxon>Cystobacterineae</taxon>
        <taxon>Archangiaceae</taxon>
        <taxon>Archangium</taxon>
    </lineage>
</organism>
<accession>A0ABY9WX04</accession>
<dbReference type="Proteomes" id="UP001611383">
    <property type="component" value="Chromosome"/>
</dbReference>
<evidence type="ECO:0000313" key="2">
    <source>
        <dbReference type="Proteomes" id="UP001611383"/>
    </source>
</evidence>